<evidence type="ECO:0000313" key="2">
    <source>
        <dbReference type="Proteomes" id="UP000324800"/>
    </source>
</evidence>
<organism evidence="1 2">
    <name type="scientific">Streblomastix strix</name>
    <dbReference type="NCBI Taxonomy" id="222440"/>
    <lineage>
        <taxon>Eukaryota</taxon>
        <taxon>Metamonada</taxon>
        <taxon>Preaxostyla</taxon>
        <taxon>Oxymonadida</taxon>
        <taxon>Streblomastigidae</taxon>
        <taxon>Streblomastix</taxon>
    </lineage>
</organism>
<comment type="caution">
    <text evidence="1">The sequence shown here is derived from an EMBL/GenBank/DDBJ whole genome shotgun (WGS) entry which is preliminary data.</text>
</comment>
<name>A0A5J4QR14_9EUKA</name>
<feature type="non-terminal residue" evidence="1">
    <location>
        <position position="1"/>
    </location>
</feature>
<accession>A0A5J4QR14</accession>
<reference evidence="1 2" key="1">
    <citation type="submission" date="2019-03" db="EMBL/GenBank/DDBJ databases">
        <title>Single cell metagenomics reveals metabolic interactions within the superorganism composed of flagellate Streblomastix strix and complex community of Bacteroidetes bacteria on its surface.</title>
        <authorList>
            <person name="Treitli S.C."/>
            <person name="Kolisko M."/>
            <person name="Husnik F."/>
            <person name="Keeling P."/>
            <person name="Hampl V."/>
        </authorList>
    </citation>
    <scope>NUCLEOTIDE SEQUENCE [LARGE SCALE GENOMIC DNA]</scope>
    <source>
        <strain evidence="1">ST1C</strain>
    </source>
</reference>
<dbReference type="AlphaFoldDB" id="A0A5J4QR14"/>
<protein>
    <submittedName>
        <fullName evidence="1">Uncharacterized protein</fullName>
    </submittedName>
</protein>
<proteinExistence type="predicted"/>
<dbReference type="EMBL" id="SNRW01044755">
    <property type="protein sequence ID" value="KAA6323033.1"/>
    <property type="molecule type" value="Genomic_DNA"/>
</dbReference>
<evidence type="ECO:0000313" key="1">
    <source>
        <dbReference type="EMBL" id="KAA6323033.1"/>
    </source>
</evidence>
<dbReference type="Proteomes" id="UP000324800">
    <property type="component" value="Unassembled WGS sequence"/>
</dbReference>
<sequence>IADDKLTNQLAPFSFYPSYRSYPPTNYTYRFGDKSIRLANQQPEAEPAVQVLFYSQQSVATSVNCYTLTGYTSVVVNVPLGFMSTYLPNKYRTDNPCPEKFFGSTVVMQLFDVGQYNRINPIIRYAQLTVVSKIQQ</sequence>
<gene>
    <name evidence="1" type="ORF">EZS28_054360</name>
</gene>